<keyword evidence="4" id="KW-1185">Reference proteome</keyword>
<keyword evidence="1 3" id="KW-0808">Transferase</keyword>
<dbReference type="Pfam" id="PF02458">
    <property type="entry name" value="Transferase"/>
    <property type="match status" value="1"/>
</dbReference>
<evidence type="ECO:0000256" key="1">
    <source>
        <dbReference type="ARBA" id="ARBA00022679"/>
    </source>
</evidence>
<feature type="compositionally biased region" description="Acidic residues" evidence="2">
    <location>
        <begin position="532"/>
        <end position="547"/>
    </location>
</feature>
<sequence length="547" mass="62259">METIDVQKGRLNLIYHLSDMDQAVSREYTRRMFIFDFPDRTKRAEATTALRRGLKTAFKRYPHMTGRVGPFDDDLLDQDLIMLRYGDTEATREITSEMFQASYRKKSSEWYGYKELCRMNMPVSHWKPKDFCIAPQDWETEDWVPAVTLKATFLGSGCLVLCFAFHHSLVDGRSIDMFINTFAKGVRDPNAINEVDEYIPPQDLAESCNFDIESMHHLFDGNRFPEWNFSKKPQVHPHHSRSGRCRLIKFPAKAISEMRELCLAWLVVHGNAEGAFLSYIDVLSALMWVSLLRARHTRFNDDDHDVISTFTTTVDLRRQDSDGLVPEDYFGNMSMELAVTSRDIEDVVHPETTKASLKAASRLEAATIDTIASCASAIRDEILLIDPDYVEDRLAMLETLATPLDAIDAYKRAVKSHKYGAKVGSLVGFGADIDFGIPGTPKDEEKQGGGARARFVRKPWTRDNGMITIMPRRSGSRGLDDDWVVLVCADSVVLEQLCSKEELGRWATAFVDDEDPSLWWESRFGARRVPDDGEDEDEDEEGDVEMK</sequence>
<evidence type="ECO:0000313" key="4">
    <source>
        <dbReference type="Proteomes" id="UP001390339"/>
    </source>
</evidence>
<organism evidence="3 4">
    <name type="scientific">Apiospora arundinis</name>
    <dbReference type="NCBI Taxonomy" id="335852"/>
    <lineage>
        <taxon>Eukaryota</taxon>
        <taxon>Fungi</taxon>
        <taxon>Dikarya</taxon>
        <taxon>Ascomycota</taxon>
        <taxon>Pezizomycotina</taxon>
        <taxon>Sordariomycetes</taxon>
        <taxon>Xylariomycetidae</taxon>
        <taxon>Amphisphaeriales</taxon>
        <taxon>Apiosporaceae</taxon>
        <taxon>Apiospora</taxon>
    </lineage>
</organism>
<protein>
    <submittedName>
        <fullName evidence="3">Transferase family-domain-containing protein</fullName>
    </submittedName>
</protein>
<feature type="region of interest" description="Disordered" evidence="2">
    <location>
        <begin position="522"/>
        <end position="547"/>
    </location>
</feature>
<dbReference type="EMBL" id="JAPCWZ010000003">
    <property type="protein sequence ID" value="KAK8872819.1"/>
    <property type="molecule type" value="Genomic_DNA"/>
</dbReference>
<gene>
    <name evidence="3" type="ORF">PGQ11_003333</name>
</gene>
<name>A0ABR2J576_9PEZI</name>
<accession>A0ABR2J576</accession>
<dbReference type="InterPro" id="IPR050317">
    <property type="entry name" value="Plant_Fungal_Acyltransferase"/>
</dbReference>
<dbReference type="PANTHER" id="PTHR31642">
    <property type="entry name" value="TRICHOTHECENE 3-O-ACETYLTRANSFERASE"/>
    <property type="match status" value="1"/>
</dbReference>
<dbReference type="GO" id="GO:0016740">
    <property type="term" value="F:transferase activity"/>
    <property type="evidence" value="ECO:0007669"/>
    <property type="project" value="UniProtKB-KW"/>
</dbReference>
<evidence type="ECO:0000256" key="2">
    <source>
        <dbReference type="SAM" id="MobiDB-lite"/>
    </source>
</evidence>
<dbReference type="Proteomes" id="UP001390339">
    <property type="component" value="Unassembled WGS sequence"/>
</dbReference>
<dbReference type="PANTHER" id="PTHR31642:SF310">
    <property type="entry name" value="FATTY ALCOHOL:CAFFEOYL-COA ACYLTRANSFERASE"/>
    <property type="match status" value="1"/>
</dbReference>
<reference evidence="3 4" key="1">
    <citation type="journal article" date="2024" name="IMA Fungus">
        <title>Apiospora arundinis, a panoply of carbohydrate-active enzymes and secondary metabolites.</title>
        <authorList>
            <person name="Sorensen T."/>
            <person name="Petersen C."/>
            <person name="Muurmann A.T."/>
            <person name="Christiansen J.V."/>
            <person name="Brundto M.L."/>
            <person name="Overgaard C.K."/>
            <person name="Boysen A.T."/>
            <person name="Wollenberg R.D."/>
            <person name="Larsen T.O."/>
            <person name="Sorensen J.L."/>
            <person name="Nielsen K.L."/>
            <person name="Sondergaard T.E."/>
        </authorList>
    </citation>
    <scope>NUCLEOTIDE SEQUENCE [LARGE SCALE GENOMIC DNA]</scope>
    <source>
        <strain evidence="3 4">AAU 773</strain>
    </source>
</reference>
<dbReference type="Gene3D" id="3.30.559.10">
    <property type="entry name" value="Chloramphenicol acetyltransferase-like domain"/>
    <property type="match status" value="2"/>
</dbReference>
<evidence type="ECO:0000313" key="3">
    <source>
        <dbReference type="EMBL" id="KAK8872819.1"/>
    </source>
</evidence>
<proteinExistence type="predicted"/>
<comment type="caution">
    <text evidence="3">The sequence shown here is derived from an EMBL/GenBank/DDBJ whole genome shotgun (WGS) entry which is preliminary data.</text>
</comment>
<dbReference type="InterPro" id="IPR023213">
    <property type="entry name" value="CAT-like_dom_sf"/>
</dbReference>